<dbReference type="Pfam" id="PF01529">
    <property type="entry name" value="DHHC"/>
    <property type="match status" value="1"/>
</dbReference>
<keyword evidence="8" id="KW-0449">Lipoprotein</keyword>
<feature type="transmembrane region" description="Helical" evidence="10">
    <location>
        <begin position="162"/>
        <end position="190"/>
    </location>
</feature>
<dbReference type="PANTHER" id="PTHR22883:SF301">
    <property type="entry name" value="PALMITOYLTRANSFERASE ZDHHC12"/>
    <property type="match status" value="1"/>
</dbReference>
<feature type="domain" description="Palmitoyltransferase DHHC" evidence="11">
    <location>
        <begin position="72"/>
        <end position="199"/>
    </location>
</feature>
<evidence type="ECO:0000256" key="5">
    <source>
        <dbReference type="ARBA" id="ARBA00022989"/>
    </source>
</evidence>
<comment type="caution">
    <text evidence="12">The sequence shown here is derived from an EMBL/GenBank/DDBJ whole genome shotgun (WGS) entry which is preliminary data.</text>
</comment>
<comment type="subcellular location">
    <subcellularLocation>
        <location evidence="1">Endomembrane system</location>
        <topology evidence="1">Multi-pass membrane protein</topology>
    </subcellularLocation>
</comment>
<keyword evidence="13" id="KW-1185">Reference proteome</keyword>
<comment type="similarity">
    <text evidence="2 10">Belongs to the DHHC palmitoyltransferase family.</text>
</comment>
<proteinExistence type="inferred from homology"/>
<evidence type="ECO:0000256" key="9">
    <source>
        <dbReference type="ARBA" id="ARBA00023315"/>
    </source>
</evidence>
<evidence type="ECO:0000256" key="8">
    <source>
        <dbReference type="ARBA" id="ARBA00023288"/>
    </source>
</evidence>
<dbReference type="InterPro" id="IPR001594">
    <property type="entry name" value="Palmitoyltrfase_DHHC"/>
</dbReference>
<organism evidence="12 13">
    <name type="scientific">Kipferlia bialata</name>
    <dbReference type="NCBI Taxonomy" id="797122"/>
    <lineage>
        <taxon>Eukaryota</taxon>
        <taxon>Metamonada</taxon>
        <taxon>Carpediemonas-like organisms</taxon>
        <taxon>Kipferlia</taxon>
    </lineage>
</organism>
<feature type="transmembrane region" description="Helical" evidence="10">
    <location>
        <begin position="115"/>
        <end position="142"/>
    </location>
</feature>
<evidence type="ECO:0000259" key="11">
    <source>
        <dbReference type="Pfam" id="PF01529"/>
    </source>
</evidence>
<evidence type="ECO:0000256" key="3">
    <source>
        <dbReference type="ARBA" id="ARBA00022679"/>
    </source>
</evidence>
<keyword evidence="6 10" id="KW-0472">Membrane</keyword>
<dbReference type="InterPro" id="IPR039859">
    <property type="entry name" value="PFA4/ZDH16/20/ERF2-like"/>
</dbReference>
<evidence type="ECO:0000256" key="4">
    <source>
        <dbReference type="ARBA" id="ARBA00022692"/>
    </source>
</evidence>
<evidence type="ECO:0000256" key="6">
    <source>
        <dbReference type="ARBA" id="ARBA00023136"/>
    </source>
</evidence>
<accession>A0A9K3CSN1</accession>
<keyword evidence="5 10" id="KW-1133">Transmembrane helix</keyword>
<dbReference type="PANTHER" id="PTHR22883">
    <property type="entry name" value="ZINC FINGER DHHC DOMAIN CONTAINING PROTEIN"/>
    <property type="match status" value="1"/>
</dbReference>
<comment type="domain">
    <text evidence="10">The DHHC domain is required for palmitoyltransferase activity.</text>
</comment>
<dbReference type="GO" id="GO:0006612">
    <property type="term" value="P:protein targeting to membrane"/>
    <property type="evidence" value="ECO:0007669"/>
    <property type="project" value="TreeGrafter"/>
</dbReference>
<evidence type="ECO:0000256" key="10">
    <source>
        <dbReference type="RuleBase" id="RU079119"/>
    </source>
</evidence>
<keyword evidence="9 10" id="KW-0012">Acyltransferase</keyword>
<gene>
    <name evidence="12" type="ORF">KIPB_002948</name>
</gene>
<comment type="catalytic activity">
    <reaction evidence="10">
        <text>L-cysteinyl-[protein] + hexadecanoyl-CoA = S-hexadecanoyl-L-cysteinyl-[protein] + CoA</text>
        <dbReference type="Rhea" id="RHEA:36683"/>
        <dbReference type="Rhea" id="RHEA-COMP:10131"/>
        <dbReference type="Rhea" id="RHEA-COMP:11032"/>
        <dbReference type="ChEBI" id="CHEBI:29950"/>
        <dbReference type="ChEBI" id="CHEBI:57287"/>
        <dbReference type="ChEBI" id="CHEBI:57379"/>
        <dbReference type="ChEBI" id="CHEBI:74151"/>
        <dbReference type="EC" id="2.3.1.225"/>
    </reaction>
</comment>
<evidence type="ECO:0000313" key="13">
    <source>
        <dbReference type="Proteomes" id="UP000265618"/>
    </source>
</evidence>
<dbReference type="EMBL" id="BDIP01000530">
    <property type="protein sequence ID" value="GIQ81906.1"/>
    <property type="molecule type" value="Genomic_DNA"/>
</dbReference>
<feature type="transmembrane region" description="Helical" evidence="10">
    <location>
        <begin position="12"/>
        <end position="36"/>
    </location>
</feature>
<reference evidence="12 13" key="1">
    <citation type="journal article" date="2018" name="PLoS ONE">
        <title>The draft genome of Kipferlia bialata reveals reductive genome evolution in fornicate parasites.</title>
        <authorList>
            <person name="Tanifuji G."/>
            <person name="Takabayashi S."/>
            <person name="Kume K."/>
            <person name="Takagi M."/>
            <person name="Nakayama T."/>
            <person name="Kamikawa R."/>
            <person name="Inagaki Y."/>
            <person name="Hashimoto T."/>
        </authorList>
    </citation>
    <scope>NUCLEOTIDE SEQUENCE [LARGE SCALE GENOMIC DNA]</scope>
    <source>
        <strain evidence="12">NY0173</strain>
    </source>
</reference>
<dbReference type="PROSITE" id="PS50216">
    <property type="entry name" value="DHHC"/>
    <property type="match status" value="1"/>
</dbReference>
<keyword evidence="3 10" id="KW-0808">Transferase</keyword>
<dbReference type="AlphaFoldDB" id="A0A9K3CSN1"/>
<evidence type="ECO:0000256" key="7">
    <source>
        <dbReference type="ARBA" id="ARBA00023139"/>
    </source>
</evidence>
<dbReference type="GO" id="GO:0005783">
    <property type="term" value="C:endoplasmic reticulum"/>
    <property type="evidence" value="ECO:0007669"/>
    <property type="project" value="TreeGrafter"/>
</dbReference>
<keyword evidence="7" id="KW-0564">Palmitate</keyword>
<dbReference type="EC" id="2.3.1.225" evidence="10"/>
<evidence type="ECO:0000256" key="2">
    <source>
        <dbReference type="ARBA" id="ARBA00008574"/>
    </source>
</evidence>
<keyword evidence="4 10" id="KW-0812">Transmembrane</keyword>
<evidence type="ECO:0000256" key="1">
    <source>
        <dbReference type="ARBA" id="ARBA00004127"/>
    </source>
</evidence>
<dbReference type="GO" id="GO:0005794">
    <property type="term" value="C:Golgi apparatus"/>
    <property type="evidence" value="ECO:0007669"/>
    <property type="project" value="TreeGrafter"/>
</dbReference>
<sequence>MVAKIPFLRVIFLSPHNLCLGIVFALCLCATCVMYYRLCNSDAGRLDPCQEFHLEGCYEAGLDCALLPRSCKWCNTTHARPLRSKHCRHCKTCVATFDHHCFWFNNCVGEHNHMLFIGFLVMQLVLICVFFSLGTTIMSAYGRDPEAFPEFESKNDYIGANFILVFLVGIAFFGGLMTLSLILYHVYLAVVNKTTYEQLRPGAFWIHNSGSKTPFSRGIISNIRVFIGMAAKYDRYGPMDWVPKVKYT</sequence>
<dbReference type="Proteomes" id="UP000265618">
    <property type="component" value="Unassembled WGS sequence"/>
</dbReference>
<protein>
    <recommendedName>
        <fullName evidence="10">Palmitoyltransferase</fullName>
        <ecNumber evidence="10">2.3.1.225</ecNumber>
    </recommendedName>
</protein>
<name>A0A9K3CSN1_9EUKA</name>
<dbReference type="OrthoDB" id="331948at2759"/>
<dbReference type="GO" id="GO:0019706">
    <property type="term" value="F:protein-cysteine S-palmitoyltransferase activity"/>
    <property type="evidence" value="ECO:0007669"/>
    <property type="project" value="UniProtKB-EC"/>
</dbReference>
<evidence type="ECO:0000313" key="12">
    <source>
        <dbReference type="EMBL" id="GIQ81906.1"/>
    </source>
</evidence>